<evidence type="ECO:0000256" key="2">
    <source>
        <dbReference type="ARBA" id="ARBA00004567"/>
    </source>
</evidence>
<keyword evidence="4" id="KW-0813">Transport</keyword>
<dbReference type="GO" id="GO:0036228">
    <property type="term" value="P:protein localization to nuclear inner membrane"/>
    <property type="evidence" value="ECO:0007669"/>
    <property type="project" value="TreeGrafter"/>
</dbReference>
<dbReference type="PANTHER" id="PTHR13000">
    <property type="entry name" value="NUCLEOPORIN P54"/>
    <property type="match status" value="1"/>
</dbReference>
<feature type="compositionally biased region" description="Low complexity" evidence="8">
    <location>
        <begin position="160"/>
        <end position="169"/>
    </location>
</feature>
<feature type="region of interest" description="Disordered" evidence="8">
    <location>
        <begin position="133"/>
        <end position="224"/>
    </location>
</feature>
<feature type="compositionally biased region" description="Low complexity" evidence="8">
    <location>
        <begin position="178"/>
        <end position="196"/>
    </location>
</feature>
<sequence length="494" mass="53078">MFGSTSSSKEGFSFGAKPAATSTNSGGFGFGNNSNTQGTTPSTGIFGTNQASNTTNTGSAFGANSQAQTGGLFGSNNTNNSSTAGNTSTGGLFGSNTSTTGASSTGGLFGNKPTSTIPSSTNGLFGSSSISNASNSTSTGGLFGSNQPSTNTASGGLFGSNSSNTSTTTAPAIGGLFNNNNQQQQQTSQLQQQANNISNTSSQPSFAWSQQNAQIQGQQPQQQQPLSLLLNTNDSRNSTYNNNYSISIQEQLLKVKNSWDPNAQQNLLKTFFYNTVPENQSALYTKPANENEEWDKAYEKRPTTSSIPVRAVGFEDLQKRSQTQINHVAQARVILQQISEKYKILSDKHELDTQSRITSAKAKNTRISRRILKLVSTLAVLKSKGYQLSPSEEKLLQVFQELLEKSQDPSGLGKSNELWARLSILKEKAKSLSEQLDSAFDMKSDNNVDNHKDTAQSQKQILKIAKVLQEQQNGIKFLSETLQEDEKIVDKTLQ</sequence>
<feature type="compositionally biased region" description="Polar residues" evidence="8">
    <location>
        <begin position="197"/>
        <end position="209"/>
    </location>
</feature>
<evidence type="ECO:0000256" key="8">
    <source>
        <dbReference type="SAM" id="MobiDB-lite"/>
    </source>
</evidence>
<feature type="compositionally biased region" description="Polar residues" evidence="8">
    <location>
        <begin position="112"/>
        <end position="123"/>
    </location>
</feature>
<evidence type="ECO:0000256" key="6">
    <source>
        <dbReference type="ARBA" id="ARBA00023132"/>
    </source>
</evidence>
<dbReference type="OrthoDB" id="6162375at2759"/>
<evidence type="ECO:0000313" key="10">
    <source>
        <dbReference type="EMBL" id="KAH3667046.1"/>
    </source>
</evidence>
<feature type="compositionally biased region" description="Low complexity" evidence="8">
    <location>
        <begin position="74"/>
        <end position="99"/>
    </location>
</feature>
<evidence type="ECO:0000256" key="1">
    <source>
        <dbReference type="ARBA" id="ARBA00004335"/>
    </source>
</evidence>
<feature type="domain" description="Nucleoporin Nup54 alpha-helical" evidence="9">
    <location>
        <begin position="288"/>
        <end position="422"/>
    </location>
</feature>
<evidence type="ECO:0000256" key="5">
    <source>
        <dbReference type="ARBA" id="ARBA00023010"/>
    </source>
</evidence>
<proteinExistence type="predicted"/>
<comment type="caution">
    <text evidence="10">The sequence shown here is derived from an EMBL/GenBank/DDBJ whole genome shotgun (WGS) entry which is preliminary data.</text>
</comment>
<evidence type="ECO:0000256" key="3">
    <source>
        <dbReference type="ARBA" id="ARBA00004620"/>
    </source>
</evidence>
<reference evidence="10" key="1">
    <citation type="journal article" date="2021" name="Open Biol.">
        <title>Shared evolutionary footprints suggest mitochondrial oxidative damage underlies multiple complex I losses in fungi.</title>
        <authorList>
            <person name="Schikora-Tamarit M.A."/>
            <person name="Marcet-Houben M."/>
            <person name="Nosek J."/>
            <person name="Gabaldon T."/>
        </authorList>
    </citation>
    <scope>NUCLEOTIDE SEQUENCE</scope>
    <source>
        <strain evidence="10">CBS6341</strain>
    </source>
</reference>
<keyword evidence="6" id="KW-0906">Nuclear pore complex</keyword>
<feature type="compositionally biased region" description="Low complexity" evidence="8">
    <location>
        <begin position="25"/>
        <end position="40"/>
    </location>
</feature>
<dbReference type="InterPro" id="IPR025712">
    <property type="entry name" value="Nup54_alpha-helical_dom"/>
</dbReference>
<keyword evidence="11" id="KW-1185">Reference proteome</keyword>
<keyword evidence="5" id="KW-0811">Translocation</keyword>
<protein>
    <recommendedName>
        <fullName evidence="9">Nucleoporin Nup54 alpha-helical domain-containing protein</fullName>
    </recommendedName>
</protein>
<dbReference type="Pfam" id="PF13874">
    <property type="entry name" value="Nup54"/>
    <property type="match status" value="1"/>
</dbReference>
<feature type="region of interest" description="Disordered" evidence="8">
    <location>
        <begin position="104"/>
        <end position="123"/>
    </location>
</feature>
<evidence type="ECO:0000313" key="11">
    <source>
        <dbReference type="Proteomes" id="UP000769528"/>
    </source>
</evidence>
<dbReference type="GO" id="GO:0031965">
    <property type="term" value="C:nuclear membrane"/>
    <property type="evidence" value="ECO:0007669"/>
    <property type="project" value="UniProtKB-SubCell"/>
</dbReference>
<dbReference type="GO" id="GO:0006999">
    <property type="term" value="P:nuclear pore organization"/>
    <property type="evidence" value="ECO:0007669"/>
    <property type="project" value="TreeGrafter"/>
</dbReference>
<organism evidence="10 11">
    <name type="scientific">Wickerhamomyces mucosus</name>
    <dbReference type="NCBI Taxonomy" id="1378264"/>
    <lineage>
        <taxon>Eukaryota</taxon>
        <taxon>Fungi</taxon>
        <taxon>Dikarya</taxon>
        <taxon>Ascomycota</taxon>
        <taxon>Saccharomycotina</taxon>
        <taxon>Saccharomycetes</taxon>
        <taxon>Phaffomycetales</taxon>
        <taxon>Wickerhamomycetaceae</taxon>
        <taxon>Wickerhamomyces</taxon>
    </lineage>
</organism>
<feature type="region of interest" description="Disordered" evidence="8">
    <location>
        <begin position="25"/>
        <end position="99"/>
    </location>
</feature>
<comment type="subcellular location">
    <subcellularLocation>
        <location evidence="1">Nucleus membrane</location>
        <topology evidence="1">Peripheral membrane protein</topology>
        <orientation evidence="1">Cytoplasmic side</orientation>
    </subcellularLocation>
    <subcellularLocation>
        <location evidence="3">Nucleus membrane</location>
        <topology evidence="3">Peripheral membrane protein</topology>
        <orientation evidence="3">Nucleoplasmic side</orientation>
    </subcellularLocation>
    <subcellularLocation>
        <location evidence="2">Nucleus</location>
        <location evidence="2">Nuclear pore complex</location>
    </subcellularLocation>
</comment>
<dbReference type="GO" id="GO:0006607">
    <property type="term" value="P:NLS-bearing protein import into nucleus"/>
    <property type="evidence" value="ECO:0007669"/>
    <property type="project" value="TreeGrafter"/>
</dbReference>
<dbReference type="PANTHER" id="PTHR13000:SF0">
    <property type="entry name" value="NUCLEOPORIN P54"/>
    <property type="match status" value="1"/>
</dbReference>
<feature type="compositionally biased region" description="Low complexity" evidence="8">
    <location>
        <begin position="210"/>
        <end position="224"/>
    </location>
</feature>
<dbReference type="Pfam" id="PF13634">
    <property type="entry name" value="Nucleoporin_FG"/>
    <property type="match status" value="1"/>
</dbReference>
<dbReference type="Proteomes" id="UP000769528">
    <property type="component" value="Unassembled WGS sequence"/>
</dbReference>
<evidence type="ECO:0000256" key="7">
    <source>
        <dbReference type="ARBA" id="ARBA00023242"/>
    </source>
</evidence>
<accession>A0A9P8P8G5</accession>
<evidence type="ECO:0000259" key="9">
    <source>
        <dbReference type="Pfam" id="PF13874"/>
    </source>
</evidence>
<name>A0A9P8P8G5_9ASCO</name>
<keyword evidence="6" id="KW-0509">mRNA transport</keyword>
<feature type="compositionally biased region" description="Polar residues" evidence="8">
    <location>
        <begin position="144"/>
        <end position="154"/>
    </location>
</feature>
<dbReference type="InterPro" id="IPR025574">
    <property type="entry name" value="Nucleoporin_FG_rpt"/>
</dbReference>
<evidence type="ECO:0000256" key="4">
    <source>
        <dbReference type="ARBA" id="ARBA00022448"/>
    </source>
</evidence>
<feature type="compositionally biased region" description="Polar residues" evidence="8">
    <location>
        <begin position="41"/>
        <end position="68"/>
    </location>
</feature>
<keyword evidence="7" id="KW-0539">Nucleus</keyword>
<reference evidence="10" key="2">
    <citation type="submission" date="2021-01" db="EMBL/GenBank/DDBJ databases">
        <authorList>
            <person name="Schikora-Tamarit M.A."/>
        </authorList>
    </citation>
    <scope>NUCLEOTIDE SEQUENCE</scope>
    <source>
        <strain evidence="10">CBS6341</strain>
    </source>
</reference>
<dbReference type="AlphaFoldDB" id="A0A9P8P8G5"/>
<dbReference type="InterPro" id="IPR024864">
    <property type="entry name" value="Nup54/Nup57/Nup44"/>
</dbReference>
<gene>
    <name evidence="10" type="ORF">WICMUC_005393</name>
</gene>
<dbReference type="GO" id="GO:0044613">
    <property type="term" value="C:nuclear pore central transport channel"/>
    <property type="evidence" value="ECO:0007669"/>
    <property type="project" value="TreeGrafter"/>
</dbReference>
<dbReference type="EMBL" id="JAEUBF010001392">
    <property type="protein sequence ID" value="KAH3667046.1"/>
    <property type="molecule type" value="Genomic_DNA"/>
</dbReference>
<keyword evidence="6" id="KW-0653">Protein transport</keyword>
<dbReference type="GO" id="GO:0017056">
    <property type="term" value="F:structural constituent of nuclear pore"/>
    <property type="evidence" value="ECO:0007669"/>
    <property type="project" value="TreeGrafter"/>
</dbReference>